<dbReference type="RefSeq" id="XP_018762523.1">
    <property type="nucleotide sequence ID" value="XM_018903492.1"/>
</dbReference>
<dbReference type="GeneID" id="30071434"/>
<evidence type="ECO:0000256" key="1">
    <source>
        <dbReference type="SAM" id="Phobius"/>
    </source>
</evidence>
<dbReference type="EMBL" id="DS486013">
    <property type="protein sequence ID" value="KYG13839.1"/>
    <property type="molecule type" value="Genomic_DNA"/>
</dbReference>
<organism evidence="2 3">
    <name type="scientific">Gibberella moniliformis (strain M3125 / FGSC 7600)</name>
    <name type="common">Maize ear and stalk rot fungus</name>
    <name type="synonym">Fusarium verticillioides</name>
    <dbReference type="NCBI Taxonomy" id="334819"/>
    <lineage>
        <taxon>Eukaryota</taxon>
        <taxon>Fungi</taxon>
        <taxon>Dikarya</taxon>
        <taxon>Ascomycota</taxon>
        <taxon>Pezizomycotina</taxon>
        <taxon>Sordariomycetes</taxon>
        <taxon>Hypocreomycetidae</taxon>
        <taxon>Hypocreales</taxon>
        <taxon>Nectriaceae</taxon>
        <taxon>Fusarium</taxon>
        <taxon>Fusarium fujikuroi species complex</taxon>
    </lineage>
</organism>
<gene>
    <name evidence="2" type="ORF">FVEG_14176</name>
</gene>
<keyword evidence="1" id="KW-0472">Membrane</keyword>
<accession>A0A139YC54</accession>
<keyword evidence="1" id="KW-0812">Transmembrane</keyword>
<protein>
    <submittedName>
        <fullName evidence="2">Uncharacterized protein</fullName>
    </submittedName>
</protein>
<dbReference type="Proteomes" id="UP000009096">
    <property type="component" value="Unassembled WGS sequence"/>
</dbReference>
<dbReference type="VEuPathDB" id="FungiDB:FVEG_14176"/>
<keyword evidence="1" id="KW-1133">Transmembrane helix</keyword>
<dbReference type="AlphaFoldDB" id="A0A139YC54"/>
<dbReference type="KEGG" id="fvr:FVEG_14176"/>
<feature type="transmembrane region" description="Helical" evidence="1">
    <location>
        <begin position="20"/>
        <end position="41"/>
    </location>
</feature>
<keyword evidence="3" id="KW-1185">Reference proteome</keyword>
<evidence type="ECO:0000313" key="3">
    <source>
        <dbReference type="Proteomes" id="UP000009096"/>
    </source>
</evidence>
<name>A0A139YC54_GIBM7</name>
<sequence length="117" mass="13675">MSSCIPQRRRHNLAVRVTLWWINHITTSSFFLFVNAGALCLENKFIYYYSNNKNNITLNISKRSSYLSIIELRQIRAVISLKTILSIKEDKSNKITLKAGAKKLIRLLLKNIFIFNR</sequence>
<reference evidence="3" key="1">
    <citation type="journal article" date="2007" name="Science">
        <title>The Fusarium graminearum genome reveals a link between localized polymorphism and pathogen specialization.</title>
        <authorList>
            <person name="Cuomo C.A."/>
            <person name="Gueldener U."/>
            <person name="Xu J.-R."/>
            <person name="Trail F."/>
            <person name="Turgeon B.G."/>
            <person name="Di Pietro A."/>
            <person name="Walton J.D."/>
            <person name="Ma L.-J."/>
            <person name="Baker S.E."/>
            <person name="Rep M."/>
            <person name="Adam G."/>
            <person name="Antoniw J."/>
            <person name="Baldwin T."/>
            <person name="Calvo S.E."/>
            <person name="Chang Y.-L."/>
            <person name="DeCaprio D."/>
            <person name="Gale L.R."/>
            <person name="Gnerre S."/>
            <person name="Goswami R.S."/>
            <person name="Hammond-Kosack K."/>
            <person name="Harris L.J."/>
            <person name="Hilburn K."/>
            <person name="Kennell J.C."/>
            <person name="Kroken S."/>
            <person name="Magnuson J.K."/>
            <person name="Mannhaupt G."/>
            <person name="Mauceli E.W."/>
            <person name="Mewes H.-W."/>
            <person name="Mitterbauer R."/>
            <person name="Muehlbauer G."/>
            <person name="Muensterkoetter M."/>
            <person name="Nelson D."/>
            <person name="O'Donnell K."/>
            <person name="Ouellet T."/>
            <person name="Qi W."/>
            <person name="Quesneville H."/>
            <person name="Roncero M.I.G."/>
            <person name="Seong K.-Y."/>
            <person name="Tetko I.V."/>
            <person name="Urban M."/>
            <person name="Waalwijk C."/>
            <person name="Ward T.J."/>
            <person name="Yao J."/>
            <person name="Birren B.W."/>
            <person name="Kistler H.C."/>
        </authorList>
    </citation>
    <scope>NUCLEOTIDE SEQUENCE [LARGE SCALE GENOMIC DNA]</scope>
    <source>
        <strain evidence="3">M3125 / FGSC 7600</strain>
    </source>
</reference>
<evidence type="ECO:0000313" key="2">
    <source>
        <dbReference type="EMBL" id="KYG13839.1"/>
    </source>
</evidence>
<proteinExistence type="predicted"/>
<reference evidence="2 3" key="2">
    <citation type="journal article" date="2010" name="Nature">
        <title>Comparative genomics reveals mobile pathogenicity chromosomes in Fusarium.</title>
        <authorList>
            <person name="Ma L.J."/>
            <person name="van der Does H.C."/>
            <person name="Borkovich K.A."/>
            <person name="Coleman J.J."/>
            <person name="Daboussi M.J."/>
            <person name="Di Pietro A."/>
            <person name="Dufresne M."/>
            <person name="Freitag M."/>
            <person name="Grabherr M."/>
            <person name="Henrissat B."/>
            <person name="Houterman P.M."/>
            <person name="Kang S."/>
            <person name="Shim W.B."/>
            <person name="Woloshuk C."/>
            <person name="Xie X."/>
            <person name="Xu J.R."/>
            <person name="Antoniw J."/>
            <person name="Baker S.E."/>
            <person name="Bluhm B.H."/>
            <person name="Breakspear A."/>
            <person name="Brown D.W."/>
            <person name="Butchko R.A."/>
            <person name="Chapman S."/>
            <person name="Coulson R."/>
            <person name="Coutinho P.M."/>
            <person name="Danchin E.G."/>
            <person name="Diener A."/>
            <person name="Gale L.R."/>
            <person name="Gardiner D.M."/>
            <person name="Goff S."/>
            <person name="Hammond-Kosack K.E."/>
            <person name="Hilburn K."/>
            <person name="Hua-Van A."/>
            <person name="Jonkers W."/>
            <person name="Kazan K."/>
            <person name="Kodira C.D."/>
            <person name="Koehrsen M."/>
            <person name="Kumar L."/>
            <person name="Lee Y.H."/>
            <person name="Li L."/>
            <person name="Manners J.M."/>
            <person name="Miranda-Saavedra D."/>
            <person name="Mukherjee M."/>
            <person name="Park G."/>
            <person name="Park J."/>
            <person name="Park S.Y."/>
            <person name="Proctor R.H."/>
            <person name="Regev A."/>
            <person name="Ruiz-Roldan M.C."/>
            <person name="Sain D."/>
            <person name="Sakthikumar S."/>
            <person name="Sykes S."/>
            <person name="Schwartz D.C."/>
            <person name="Turgeon B.G."/>
            <person name="Wapinski I."/>
            <person name="Yoder O."/>
            <person name="Young S."/>
            <person name="Zeng Q."/>
            <person name="Zhou S."/>
            <person name="Galagan J."/>
            <person name="Cuomo C.A."/>
            <person name="Kistler H.C."/>
            <person name="Rep M."/>
        </authorList>
    </citation>
    <scope>NUCLEOTIDE SEQUENCE [LARGE SCALE GENOMIC DNA]</scope>
    <source>
        <strain evidence="3">M3125 / FGSC 7600</strain>
    </source>
</reference>